<comment type="caution">
    <text evidence="1">The sequence shown here is derived from an EMBL/GenBank/DDBJ whole genome shotgun (WGS) entry which is preliminary data.</text>
</comment>
<dbReference type="AlphaFoldDB" id="A0A0D0PX83"/>
<reference evidence="1 2" key="1">
    <citation type="submission" date="2015-02" db="EMBL/GenBank/DDBJ databases">
        <title>Draft genome sequence of Kitasatospora griseola MF730-N6, a bafilomycin, terpentecin and satosporin producer.</title>
        <authorList>
            <person name="Arens J.C."/>
            <person name="Haltli B."/>
            <person name="Kerr R.G."/>
        </authorList>
    </citation>
    <scope>NUCLEOTIDE SEQUENCE [LARGE SCALE GENOMIC DNA]</scope>
    <source>
        <strain evidence="1 2">MF730-N6</strain>
    </source>
</reference>
<evidence type="ECO:0000313" key="1">
    <source>
        <dbReference type="EMBL" id="KIQ64977.1"/>
    </source>
</evidence>
<dbReference type="PATRIC" id="fig|2064.6.peg.2777"/>
<organism evidence="1 2">
    <name type="scientific">Kitasatospora griseola</name>
    <name type="common">Streptomyces griseolosporeus</name>
    <dbReference type="NCBI Taxonomy" id="2064"/>
    <lineage>
        <taxon>Bacteria</taxon>
        <taxon>Bacillati</taxon>
        <taxon>Actinomycetota</taxon>
        <taxon>Actinomycetes</taxon>
        <taxon>Kitasatosporales</taxon>
        <taxon>Streptomycetaceae</taxon>
        <taxon>Kitasatospora</taxon>
    </lineage>
</organism>
<proteinExistence type="predicted"/>
<name>A0A0D0PX83_KITGR</name>
<gene>
    <name evidence="1" type="ORF">TR51_12925</name>
</gene>
<dbReference type="Proteomes" id="UP000032066">
    <property type="component" value="Unassembled WGS sequence"/>
</dbReference>
<evidence type="ECO:0000313" key="2">
    <source>
        <dbReference type="Proteomes" id="UP000032066"/>
    </source>
</evidence>
<accession>A0A0D0PX83</accession>
<keyword evidence="2" id="KW-1185">Reference proteome</keyword>
<sequence length="120" mass="13161">MIAAEALAAERDTPTLCELAGWPRNADARGIPYTFEQALAESGIRLPERNLARRHAPRRMVARFIDGATTPADLTTDDWRETDVELGLDQQTWAAQLRNAALALTSSPPISRGCRLCLAC</sequence>
<dbReference type="RefSeq" id="WP_043910930.1">
    <property type="nucleotide sequence ID" value="NZ_JXZB01000002.1"/>
</dbReference>
<dbReference type="EMBL" id="JXZB01000002">
    <property type="protein sequence ID" value="KIQ64977.1"/>
    <property type="molecule type" value="Genomic_DNA"/>
</dbReference>
<dbReference type="STRING" id="2064.TR51_12925"/>
<protein>
    <submittedName>
        <fullName evidence="1">Uncharacterized protein</fullName>
    </submittedName>
</protein>